<organism evidence="1 2">
    <name type="scientific">Favolaschia claudopus</name>
    <dbReference type="NCBI Taxonomy" id="2862362"/>
    <lineage>
        <taxon>Eukaryota</taxon>
        <taxon>Fungi</taxon>
        <taxon>Dikarya</taxon>
        <taxon>Basidiomycota</taxon>
        <taxon>Agaricomycotina</taxon>
        <taxon>Agaricomycetes</taxon>
        <taxon>Agaricomycetidae</taxon>
        <taxon>Agaricales</taxon>
        <taxon>Marasmiineae</taxon>
        <taxon>Mycenaceae</taxon>
        <taxon>Favolaschia</taxon>
    </lineage>
</organism>
<evidence type="ECO:0000313" key="2">
    <source>
        <dbReference type="Proteomes" id="UP001362999"/>
    </source>
</evidence>
<reference evidence="1 2" key="1">
    <citation type="journal article" date="2024" name="J Genomics">
        <title>Draft genome sequencing and assembly of Favolaschia claudopus CIRM-BRFM 2984 isolated from oak limbs.</title>
        <authorList>
            <person name="Navarro D."/>
            <person name="Drula E."/>
            <person name="Chaduli D."/>
            <person name="Cazenave R."/>
            <person name="Ahrendt S."/>
            <person name="Wang J."/>
            <person name="Lipzen A."/>
            <person name="Daum C."/>
            <person name="Barry K."/>
            <person name="Grigoriev I.V."/>
            <person name="Favel A."/>
            <person name="Rosso M.N."/>
            <person name="Martin F."/>
        </authorList>
    </citation>
    <scope>NUCLEOTIDE SEQUENCE [LARGE SCALE GENOMIC DNA]</scope>
    <source>
        <strain evidence="1 2">CIRM-BRFM 2984</strain>
    </source>
</reference>
<dbReference type="EMBL" id="JAWWNJ010000066">
    <property type="protein sequence ID" value="KAK7012319.1"/>
    <property type="molecule type" value="Genomic_DNA"/>
</dbReference>
<proteinExistence type="predicted"/>
<keyword evidence="2" id="KW-1185">Reference proteome</keyword>
<dbReference type="AlphaFoldDB" id="A0AAW0AIX4"/>
<evidence type="ECO:0000313" key="1">
    <source>
        <dbReference type="EMBL" id="KAK7012319.1"/>
    </source>
</evidence>
<comment type="caution">
    <text evidence="1">The sequence shown here is derived from an EMBL/GenBank/DDBJ whole genome shotgun (WGS) entry which is preliminary data.</text>
</comment>
<gene>
    <name evidence="1" type="ORF">R3P38DRAFT_2790990</name>
</gene>
<accession>A0AAW0AIX4</accession>
<sequence>MRNSRLSTSQANIAHTEVYNNITIEYTNNAQFTAGEQADCIRVLKLAIDAGYFSGTSAGHVTSGPANAFNRLRIISGVHPYTVFSNTGTQQPDPAHITIQGFTNGEGRWKTHLWTLPVDATHADAHTTLDTTNKLQFIKT</sequence>
<protein>
    <submittedName>
        <fullName evidence="1">Uncharacterized protein</fullName>
    </submittedName>
</protein>
<dbReference type="Proteomes" id="UP001362999">
    <property type="component" value="Unassembled WGS sequence"/>
</dbReference>
<name>A0AAW0AIX4_9AGAR</name>